<proteinExistence type="predicted"/>
<dbReference type="EMBL" id="FNKP01000002">
    <property type="protein sequence ID" value="SDR33825.1"/>
    <property type="molecule type" value="Genomic_DNA"/>
</dbReference>
<dbReference type="PANTHER" id="PTHR35569">
    <property type="entry name" value="CYANAMIDE HYDRATASE DDI2-RELATED"/>
    <property type="match status" value="1"/>
</dbReference>
<reference evidence="2" key="1">
    <citation type="submission" date="2016-10" db="EMBL/GenBank/DDBJ databases">
        <authorList>
            <person name="Varghese N."/>
        </authorList>
    </citation>
    <scope>NUCLEOTIDE SEQUENCE [LARGE SCALE GENOMIC DNA]</scope>
    <source>
        <strain evidence="2">GAS106B</strain>
    </source>
</reference>
<name>A0A1H1I7Z6_9BURK</name>
<protein>
    <recommendedName>
        <fullName evidence="3">Phosphohydrolase</fullName>
    </recommendedName>
</protein>
<dbReference type="SUPFAM" id="SSF109604">
    <property type="entry name" value="HD-domain/PDEase-like"/>
    <property type="match status" value="1"/>
</dbReference>
<evidence type="ECO:0008006" key="3">
    <source>
        <dbReference type="Google" id="ProtNLM"/>
    </source>
</evidence>
<gene>
    <name evidence="1" type="ORF">SAMN05443245_4796</name>
</gene>
<evidence type="ECO:0000313" key="2">
    <source>
        <dbReference type="Proteomes" id="UP000183487"/>
    </source>
</evidence>
<dbReference type="PANTHER" id="PTHR35569:SF1">
    <property type="entry name" value="CYANAMIDE HYDRATASE DDI2-RELATED"/>
    <property type="match status" value="1"/>
</dbReference>
<sequence>MQLAGISMPRRRFAHYAADIARASLPAVVVRHAYRAFVFASLEARRLDIPVTADLLFVSAHFAHMGLSSSYANSTQRYEVDGADAAKEFLENEGVRHRLSVAVWEAISLHTTPGVTERMNGLTRLLAYGVRADLFGDGIERLSQPLRMEILGEFPRGGDFASEYLEAVGRAIMHRPETTFGAVSADVLERYSSTFYRANFCGRVLGSRWEAE</sequence>
<keyword evidence="2" id="KW-1185">Reference proteome</keyword>
<evidence type="ECO:0000313" key="1">
    <source>
        <dbReference type="EMBL" id="SDR33825.1"/>
    </source>
</evidence>
<organism evidence="1 2">
    <name type="scientific">Paraburkholderia fungorum</name>
    <dbReference type="NCBI Taxonomy" id="134537"/>
    <lineage>
        <taxon>Bacteria</taxon>
        <taxon>Pseudomonadati</taxon>
        <taxon>Pseudomonadota</taxon>
        <taxon>Betaproteobacteria</taxon>
        <taxon>Burkholderiales</taxon>
        <taxon>Burkholderiaceae</taxon>
        <taxon>Paraburkholderia</taxon>
    </lineage>
</organism>
<dbReference type="Proteomes" id="UP000183487">
    <property type="component" value="Unassembled WGS sequence"/>
</dbReference>
<accession>A0A1H1I7Z6</accession>
<dbReference type="AlphaFoldDB" id="A0A1H1I7Z6"/>